<dbReference type="EMBL" id="CADCWO010000032">
    <property type="protein sequence ID" value="CAA9558735.1"/>
    <property type="molecule type" value="Genomic_DNA"/>
</dbReference>
<dbReference type="Pfam" id="PF02698">
    <property type="entry name" value="DUF218"/>
    <property type="match status" value="1"/>
</dbReference>
<proteinExistence type="predicted"/>
<sequence>MIIVLGGGIRREMAAAQLAQIHPPLPVIISSGSTYPCLYRVFVKEAGVDWRRVTVDFRAVDTLTNFTAVLPYVQSRQPRKVFVVATEGHWPRAAALGWLIWGSRGIAMEPVLIKGVGHEESWGKTLVDSLRAIGWLALGNRMVDHLYHSPTYVETQKQLRSSRCEIGEATVPDFNSGPLWPSEWNNQ</sequence>
<evidence type="ECO:0000313" key="2">
    <source>
        <dbReference type="EMBL" id="CAA9558735.1"/>
    </source>
</evidence>
<protein>
    <recommendedName>
        <fullName evidence="1">DUF218 domain-containing protein</fullName>
    </recommendedName>
</protein>
<dbReference type="InterPro" id="IPR003848">
    <property type="entry name" value="DUF218"/>
</dbReference>
<evidence type="ECO:0000259" key="1">
    <source>
        <dbReference type="Pfam" id="PF02698"/>
    </source>
</evidence>
<accession>A0A6J4USM7</accession>
<organism evidence="2">
    <name type="scientific">uncultured Synechococcales cyanobacterium</name>
    <dbReference type="NCBI Taxonomy" id="1936017"/>
    <lineage>
        <taxon>Bacteria</taxon>
        <taxon>Bacillati</taxon>
        <taxon>Cyanobacteriota</taxon>
        <taxon>Cyanophyceae</taxon>
        <taxon>Synechococcales</taxon>
        <taxon>environmental samples</taxon>
    </lineage>
</organism>
<feature type="domain" description="DUF218" evidence="1">
    <location>
        <begin position="2"/>
        <end position="96"/>
    </location>
</feature>
<reference evidence="2" key="1">
    <citation type="submission" date="2020-02" db="EMBL/GenBank/DDBJ databases">
        <authorList>
            <person name="Meier V. D."/>
        </authorList>
    </citation>
    <scope>NUCLEOTIDE SEQUENCE</scope>
    <source>
        <strain evidence="2">AVDCRST_MAG81</strain>
    </source>
</reference>
<dbReference type="AlphaFoldDB" id="A0A6J4USM7"/>
<name>A0A6J4USM7_9CYAN</name>
<gene>
    <name evidence="2" type="ORF">AVDCRST_MAG81-695</name>
</gene>